<name>A0A7R9PW76_9ACAR</name>
<dbReference type="EMBL" id="OC855979">
    <property type="protein sequence ID" value="CAD7622998.1"/>
    <property type="molecule type" value="Genomic_DNA"/>
</dbReference>
<feature type="domain" description="NlpC/P60" evidence="5">
    <location>
        <begin position="139"/>
        <end position="278"/>
    </location>
</feature>
<feature type="domain" description="NlpC/P60" evidence="5">
    <location>
        <begin position="3"/>
        <end position="135"/>
    </location>
</feature>
<dbReference type="SUPFAM" id="SSF54001">
    <property type="entry name" value="Cysteine proteinases"/>
    <property type="match status" value="3"/>
</dbReference>
<feature type="non-terminal residue" evidence="6">
    <location>
        <position position="405"/>
    </location>
</feature>
<gene>
    <name evidence="6" type="ORF">OSB1V03_LOCUS3459</name>
</gene>
<feature type="domain" description="NlpC/P60" evidence="5">
    <location>
        <begin position="273"/>
        <end position="405"/>
    </location>
</feature>
<evidence type="ECO:0000256" key="1">
    <source>
        <dbReference type="ARBA" id="ARBA00007074"/>
    </source>
</evidence>
<dbReference type="Pfam" id="PF00877">
    <property type="entry name" value="NLPC_P60"/>
    <property type="match status" value="3"/>
</dbReference>
<dbReference type="GO" id="GO:0006508">
    <property type="term" value="P:proteolysis"/>
    <property type="evidence" value="ECO:0007669"/>
    <property type="project" value="UniProtKB-KW"/>
</dbReference>
<evidence type="ECO:0000313" key="7">
    <source>
        <dbReference type="Proteomes" id="UP000759131"/>
    </source>
</evidence>
<keyword evidence="2" id="KW-0645">Protease</keyword>
<keyword evidence="3" id="KW-0378">Hydrolase</keyword>
<dbReference type="Gene3D" id="3.90.1720.10">
    <property type="entry name" value="endopeptidase domain like (from Nostoc punctiforme)"/>
    <property type="match status" value="3"/>
</dbReference>
<evidence type="ECO:0000259" key="5">
    <source>
        <dbReference type="PROSITE" id="PS51935"/>
    </source>
</evidence>
<protein>
    <recommendedName>
        <fullName evidence="5">NlpC/P60 domain-containing protein</fullName>
    </recommendedName>
</protein>
<evidence type="ECO:0000256" key="3">
    <source>
        <dbReference type="ARBA" id="ARBA00022801"/>
    </source>
</evidence>
<dbReference type="Proteomes" id="UP000759131">
    <property type="component" value="Unassembled WGS sequence"/>
</dbReference>
<evidence type="ECO:0000256" key="4">
    <source>
        <dbReference type="ARBA" id="ARBA00022807"/>
    </source>
</evidence>
<sequence length="405" mass="43256">DSEATGAAIVAAARSQIGVPYSWGGGGYKGKSKGIGRGNNTVGFDCSGLAQYAVYTGTGKIIARISRQQYKDSQCKRVAYDSREPGDLVFFGSPVHHVAIVINATFMIAAPHTGDYVKEQVIYAEERQPFVRRCFCDCDATGAAIVAAARSQIGVPYSWGGGGYKGKSLGTGSGAHTVGFDCSGLAQYAVYKGTNKIISRTSGLQYTDSHCKREAYANRQPGDLVFFGSPVHHVAIVSSATQMIAAPQTGDHVKEQAIYAAERQPYVERCDCEATGAAIVAAARSQIGVPYSWGGGGYKGKSKGIDQGAHTVGFDCSGLAQYAVYKGTNKIISRTSQLQYKDSHCKRVTYSSRKPGDLVFFGSPPHHVAIVSSATHMIAAPHTGDHVKEQAIYATERQPYVERCY</sequence>
<dbReference type="InterPro" id="IPR051794">
    <property type="entry name" value="PG_Endopeptidase_C40"/>
</dbReference>
<dbReference type="InterPro" id="IPR038765">
    <property type="entry name" value="Papain-like_cys_pep_sf"/>
</dbReference>
<proteinExistence type="inferred from homology"/>
<keyword evidence="7" id="KW-1185">Reference proteome</keyword>
<evidence type="ECO:0000313" key="6">
    <source>
        <dbReference type="EMBL" id="CAD7622998.1"/>
    </source>
</evidence>
<dbReference type="InterPro" id="IPR000064">
    <property type="entry name" value="NLP_P60_dom"/>
</dbReference>
<dbReference type="PROSITE" id="PS51935">
    <property type="entry name" value="NLPC_P60"/>
    <property type="match status" value="3"/>
</dbReference>
<keyword evidence="4" id="KW-0788">Thiol protease</keyword>
<accession>A0A7R9PW76</accession>
<dbReference type="OrthoDB" id="2251794at2759"/>
<dbReference type="EMBL" id="CAJPIZ010001404">
    <property type="protein sequence ID" value="CAG2103428.1"/>
    <property type="molecule type" value="Genomic_DNA"/>
</dbReference>
<evidence type="ECO:0000256" key="2">
    <source>
        <dbReference type="ARBA" id="ARBA00022670"/>
    </source>
</evidence>
<organism evidence="6">
    <name type="scientific">Medioppia subpectinata</name>
    <dbReference type="NCBI Taxonomy" id="1979941"/>
    <lineage>
        <taxon>Eukaryota</taxon>
        <taxon>Metazoa</taxon>
        <taxon>Ecdysozoa</taxon>
        <taxon>Arthropoda</taxon>
        <taxon>Chelicerata</taxon>
        <taxon>Arachnida</taxon>
        <taxon>Acari</taxon>
        <taxon>Acariformes</taxon>
        <taxon>Sarcoptiformes</taxon>
        <taxon>Oribatida</taxon>
        <taxon>Brachypylina</taxon>
        <taxon>Oppioidea</taxon>
        <taxon>Oppiidae</taxon>
        <taxon>Medioppia</taxon>
    </lineage>
</organism>
<dbReference type="PANTHER" id="PTHR47359:SF3">
    <property type="entry name" value="NLP_P60 DOMAIN-CONTAINING PROTEIN-RELATED"/>
    <property type="match status" value="1"/>
</dbReference>
<dbReference type="PANTHER" id="PTHR47359">
    <property type="entry name" value="PEPTIDOGLYCAN DL-ENDOPEPTIDASE CWLO"/>
    <property type="match status" value="1"/>
</dbReference>
<comment type="similarity">
    <text evidence="1">Belongs to the peptidase C40 family.</text>
</comment>
<dbReference type="GO" id="GO:0008234">
    <property type="term" value="F:cysteine-type peptidase activity"/>
    <property type="evidence" value="ECO:0007669"/>
    <property type="project" value="UniProtKB-KW"/>
</dbReference>
<reference evidence="6" key="1">
    <citation type="submission" date="2020-11" db="EMBL/GenBank/DDBJ databases">
        <authorList>
            <person name="Tran Van P."/>
        </authorList>
    </citation>
    <scope>NUCLEOTIDE SEQUENCE</scope>
</reference>
<dbReference type="AlphaFoldDB" id="A0A7R9PW76"/>